<feature type="compositionally biased region" description="Acidic residues" evidence="1">
    <location>
        <begin position="60"/>
        <end position="72"/>
    </location>
</feature>
<reference evidence="2" key="1">
    <citation type="submission" date="2023-03" db="EMBL/GenBank/DDBJ databases">
        <title>Massive genome expansion in bonnet fungi (Mycena s.s.) driven by repeated elements and novel gene families across ecological guilds.</title>
        <authorList>
            <consortium name="Lawrence Berkeley National Laboratory"/>
            <person name="Harder C.B."/>
            <person name="Miyauchi S."/>
            <person name="Viragh M."/>
            <person name="Kuo A."/>
            <person name="Thoen E."/>
            <person name="Andreopoulos B."/>
            <person name="Lu D."/>
            <person name="Skrede I."/>
            <person name="Drula E."/>
            <person name="Henrissat B."/>
            <person name="Morin E."/>
            <person name="Kohler A."/>
            <person name="Barry K."/>
            <person name="LaButti K."/>
            <person name="Morin E."/>
            <person name="Salamov A."/>
            <person name="Lipzen A."/>
            <person name="Mereny Z."/>
            <person name="Hegedus B."/>
            <person name="Baldrian P."/>
            <person name="Stursova M."/>
            <person name="Weitz H."/>
            <person name="Taylor A."/>
            <person name="Grigoriev I.V."/>
            <person name="Nagy L.G."/>
            <person name="Martin F."/>
            <person name="Kauserud H."/>
        </authorList>
    </citation>
    <scope>NUCLEOTIDE SEQUENCE</scope>
    <source>
        <strain evidence="2">CBHHK173m</strain>
    </source>
</reference>
<name>A0AAD6TK28_9AGAR</name>
<feature type="region of interest" description="Disordered" evidence="1">
    <location>
        <begin position="26"/>
        <end position="129"/>
    </location>
</feature>
<proteinExistence type="predicted"/>
<keyword evidence="3" id="KW-1185">Reference proteome</keyword>
<dbReference type="Proteomes" id="UP001222325">
    <property type="component" value="Unassembled WGS sequence"/>
</dbReference>
<protein>
    <submittedName>
        <fullName evidence="2">Uncharacterized protein</fullName>
    </submittedName>
</protein>
<dbReference type="AlphaFoldDB" id="A0AAD6TK28"/>
<sequence>MDGQTRRQVTLGTSVNKAPWIRFLRSRASGDSVKMSASGSDAGEDSSGESPPPRNILDFPLDDGAAEWEDEDRQLQGLGTTTHHSRNRDKEIIPIRKYKKRPTDGVNGRATARKRREALQATSNQTSLG</sequence>
<evidence type="ECO:0000313" key="2">
    <source>
        <dbReference type="EMBL" id="KAJ7063001.1"/>
    </source>
</evidence>
<evidence type="ECO:0000313" key="3">
    <source>
        <dbReference type="Proteomes" id="UP001222325"/>
    </source>
</evidence>
<evidence type="ECO:0000256" key="1">
    <source>
        <dbReference type="SAM" id="MobiDB-lite"/>
    </source>
</evidence>
<dbReference type="EMBL" id="JARJCN010000211">
    <property type="protein sequence ID" value="KAJ7063001.1"/>
    <property type="molecule type" value="Genomic_DNA"/>
</dbReference>
<accession>A0AAD6TK28</accession>
<gene>
    <name evidence="2" type="ORF">B0H15DRAFT_958726</name>
</gene>
<organism evidence="2 3">
    <name type="scientific">Mycena belliarum</name>
    <dbReference type="NCBI Taxonomy" id="1033014"/>
    <lineage>
        <taxon>Eukaryota</taxon>
        <taxon>Fungi</taxon>
        <taxon>Dikarya</taxon>
        <taxon>Basidiomycota</taxon>
        <taxon>Agaricomycotina</taxon>
        <taxon>Agaricomycetes</taxon>
        <taxon>Agaricomycetidae</taxon>
        <taxon>Agaricales</taxon>
        <taxon>Marasmiineae</taxon>
        <taxon>Mycenaceae</taxon>
        <taxon>Mycena</taxon>
    </lineage>
</organism>
<feature type="compositionally biased region" description="Polar residues" evidence="1">
    <location>
        <begin position="120"/>
        <end position="129"/>
    </location>
</feature>
<comment type="caution">
    <text evidence="2">The sequence shown here is derived from an EMBL/GenBank/DDBJ whole genome shotgun (WGS) entry which is preliminary data.</text>
</comment>